<reference evidence="1 2" key="1">
    <citation type="submission" date="2023-10" db="EMBL/GenBank/DDBJ databases">
        <title>Virgibacillus halophilus 5B73C genome.</title>
        <authorList>
            <person name="Miliotis G."/>
            <person name="Sengupta P."/>
            <person name="Hameed A."/>
            <person name="Chuvochina M."/>
            <person name="Mcdonagh F."/>
            <person name="Simpson A.C."/>
            <person name="Singh N.K."/>
            <person name="Rekha P.D."/>
            <person name="Raman K."/>
            <person name="Hugenholtz P."/>
            <person name="Venkateswaran K."/>
        </authorList>
    </citation>
    <scope>NUCLEOTIDE SEQUENCE [LARGE SCALE GENOMIC DNA]</scope>
    <source>
        <strain evidence="1 2">5B73C</strain>
    </source>
</reference>
<evidence type="ECO:0000313" key="2">
    <source>
        <dbReference type="Proteomes" id="UP001281447"/>
    </source>
</evidence>
<evidence type="ECO:0008006" key="3">
    <source>
        <dbReference type="Google" id="ProtNLM"/>
    </source>
</evidence>
<protein>
    <recommendedName>
        <fullName evidence="3">Fur-regulated basic protein B</fullName>
    </recommendedName>
</protein>
<proteinExistence type="predicted"/>
<accession>A0ABU5C3V4</accession>
<gene>
    <name evidence="1" type="ORF">RWE15_05360</name>
</gene>
<name>A0ABU5C3V4_9BACI</name>
<dbReference type="EMBL" id="JAWDIP010000003">
    <property type="protein sequence ID" value="MDY0394004.1"/>
    <property type="molecule type" value="Genomic_DNA"/>
</dbReference>
<keyword evidence="2" id="KW-1185">Reference proteome</keyword>
<organism evidence="1 2">
    <name type="scientific">Tigheibacillus halophilus</name>
    <dbReference type="NCBI Taxonomy" id="361280"/>
    <lineage>
        <taxon>Bacteria</taxon>
        <taxon>Bacillati</taxon>
        <taxon>Bacillota</taxon>
        <taxon>Bacilli</taxon>
        <taxon>Bacillales</taxon>
        <taxon>Bacillaceae</taxon>
        <taxon>Tigheibacillus</taxon>
    </lineage>
</organism>
<evidence type="ECO:0000313" key="1">
    <source>
        <dbReference type="EMBL" id="MDY0394004.1"/>
    </source>
</evidence>
<sequence length="40" mass="4886">MQIDYQEEMDVIQHDPVTRKEMEDLKIKDLFMQKEEGKDT</sequence>
<comment type="caution">
    <text evidence="1">The sequence shown here is derived from an EMBL/GenBank/DDBJ whole genome shotgun (WGS) entry which is preliminary data.</text>
</comment>
<dbReference type="Proteomes" id="UP001281447">
    <property type="component" value="Unassembled WGS sequence"/>
</dbReference>